<dbReference type="Proteomes" id="UP000027604">
    <property type="component" value="Chromosome I"/>
</dbReference>
<dbReference type="EMBL" id="HG322949">
    <property type="protein sequence ID" value="CDG84867.1"/>
    <property type="molecule type" value="Genomic_DNA"/>
</dbReference>
<dbReference type="eggNOG" id="COG4467">
    <property type="taxonomic scope" value="Bacteria"/>
</dbReference>
<keyword evidence="3" id="KW-1185">Reference proteome</keyword>
<dbReference type="InterPro" id="IPR004291">
    <property type="entry name" value="Transposase_IS66_central"/>
</dbReference>
<sequence length="219" mass="24500">MHAKRGMEAIAAQAILPQCIGVLIHDCWVPYWQLPGTHALCNAHFLRELLYVQELTGERWPARMSELLLRANELREAAQRKNIILGDADKAALRTFYDTILAEGERRHPARLKPTGKAGRVKQSVAFNLLQRLRRHADAVLLFVSDPAVPFTNNLGERAIRMLKVKQKISGSFRTLLGAQNFCVIRSCLDTLRKQGHGMLAVPVLQRAFAGNPIQPVPG</sequence>
<feature type="domain" description="Transposase IS66 central" evidence="1">
    <location>
        <begin position="2"/>
        <end position="180"/>
    </location>
</feature>
<name>W0VC35_9BURK</name>
<dbReference type="HOGENOM" id="CLU_039294_5_0_4"/>
<proteinExistence type="predicted"/>
<organism evidence="2 3">
    <name type="scientific">Janthinobacterium agaricidamnosum NBRC 102515 = DSM 9628</name>
    <dbReference type="NCBI Taxonomy" id="1349767"/>
    <lineage>
        <taxon>Bacteria</taxon>
        <taxon>Pseudomonadati</taxon>
        <taxon>Pseudomonadota</taxon>
        <taxon>Betaproteobacteria</taxon>
        <taxon>Burkholderiales</taxon>
        <taxon>Oxalobacteraceae</taxon>
        <taxon>Janthinobacterium</taxon>
    </lineage>
</organism>
<dbReference type="KEGG" id="jag:GJA_4257"/>
<dbReference type="InterPro" id="IPR052344">
    <property type="entry name" value="Transposase-related"/>
</dbReference>
<dbReference type="STRING" id="1349767.GJA_4257"/>
<gene>
    <name evidence="2" type="ORF">GJA_4257</name>
</gene>
<dbReference type="PANTHER" id="PTHR33678">
    <property type="entry name" value="BLL1576 PROTEIN"/>
    <property type="match status" value="1"/>
</dbReference>
<dbReference type="RefSeq" id="WP_051781163.1">
    <property type="nucleotide sequence ID" value="NZ_BCTH01000090.1"/>
</dbReference>
<protein>
    <submittedName>
        <fullName evidence="2">Putative transposase</fullName>
    </submittedName>
</protein>
<dbReference type="PANTHER" id="PTHR33678:SF1">
    <property type="entry name" value="BLL1576 PROTEIN"/>
    <property type="match status" value="1"/>
</dbReference>
<evidence type="ECO:0000259" key="1">
    <source>
        <dbReference type="Pfam" id="PF03050"/>
    </source>
</evidence>
<accession>W0VC35</accession>
<dbReference type="AlphaFoldDB" id="W0VC35"/>
<evidence type="ECO:0000313" key="3">
    <source>
        <dbReference type="Proteomes" id="UP000027604"/>
    </source>
</evidence>
<dbReference type="PATRIC" id="fig|1349767.4.peg.829"/>
<reference evidence="2 3" key="1">
    <citation type="journal article" date="2015" name="Genome Announc.">
        <title>Genome Sequence of Mushroom Soft-Rot Pathogen Janthinobacterium agaricidamnosum.</title>
        <authorList>
            <person name="Graupner K."/>
            <person name="Lackner G."/>
            <person name="Hertweck C."/>
        </authorList>
    </citation>
    <scope>NUCLEOTIDE SEQUENCE [LARGE SCALE GENOMIC DNA]</scope>
    <source>
        <strain evidence="3">NBRC 102515 / DSM 9628</strain>
    </source>
</reference>
<dbReference type="Pfam" id="PF03050">
    <property type="entry name" value="DDE_Tnp_IS66"/>
    <property type="match status" value="1"/>
</dbReference>
<evidence type="ECO:0000313" key="2">
    <source>
        <dbReference type="EMBL" id="CDG84867.1"/>
    </source>
</evidence>